<evidence type="ECO:0000256" key="1">
    <source>
        <dbReference type="SAM" id="MobiDB-lite"/>
    </source>
</evidence>
<dbReference type="EMBL" id="CAESAN010000061">
    <property type="protein sequence ID" value="CAB4343814.1"/>
    <property type="molecule type" value="Genomic_DNA"/>
</dbReference>
<reference evidence="2" key="1">
    <citation type="submission" date="2020-05" db="EMBL/GenBank/DDBJ databases">
        <authorList>
            <person name="Chiriac C."/>
            <person name="Salcher M."/>
            <person name="Ghai R."/>
            <person name="Kavagutti S V."/>
        </authorList>
    </citation>
    <scope>NUCLEOTIDE SEQUENCE</scope>
</reference>
<protein>
    <submittedName>
        <fullName evidence="2">Unannotated protein</fullName>
    </submittedName>
</protein>
<name>A0A6J5ZMD1_9ZZZZ</name>
<organism evidence="2">
    <name type="scientific">freshwater metagenome</name>
    <dbReference type="NCBI Taxonomy" id="449393"/>
    <lineage>
        <taxon>unclassified sequences</taxon>
        <taxon>metagenomes</taxon>
        <taxon>ecological metagenomes</taxon>
    </lineage>
</organism>
<accession>A0A6J5ZMD1</accession>
<sequence>MAARVGRLASQRCPLASGHPLAELNACSSHRQAVKVSQPSLDGDGCAKPGSQSATGIAARIPQPGGQRRLEPQRKRHETCAAVGELGDQPLVASAVADAHPQLVFAGRKPVVRSQGRDLTLAGSGSDRLPRALPQSAQLHRSRGDAALLDGGADAARIRRKRMDQGAGRLVQINPVADAALAADVPCAIDGPGADAVNAVLGELNAR</sequence>
<evidence type="ECO:0000313" key="2">
    <source>
        <dbReference type="EMBL" id="CAB4343814.1"/>
    </source>
</evidence>
<gene>
    <name evidence="2" type="ORF">UFOPK3547_00853</name>
</gene>
<proteinExistence type="predicted"/>
<feature type="region of interest" description="Disordered" evidence="1">
    <location>
        <begin position="38"/>
        <end position="69"/>
    </location>
</feature>
<dbReference type="AlphaFoldDB" id="A0A6J5ZMD1"/>